<dbReference type="EMBL" id="JAHQIW010000234">
    <property type="protein sequence ID" value="KAJ1346863.1"/>
    <property type="molecule type" value="Genomic_DNA"/>
</dbReference>
<dbReference type="Proteomes" id="UP001196413">
    <property type="component" value="Unassembled WGS sequence"/>
</dbReference>
<evidence type="ECO:0000313" key="3">
    <source>
        <dbReference type="Proteomes" id="UP001196413"/>
    </source>
</evidence>
<organism evidence="2 3">
    <name type="scientific">Parelaphostrongylus tenuis</name>
    <name type="common">Meningeal worm</name>
    <dbReference type="NCBI Taxonomy" id="148309"/>
    <lineage>
        <taxon>Eukaryota</taxon>
        <taxon>Metazoa</taxon>
        <taxon>Ecdysozoa</taxon>
        <taxon>Nematoda</taxon>
        <taxon>Chromadorea</taxon>
        <taxon>Rhabditida</taxon>
        <taxon>Rhabditina</taxon>
        <taxon>Rhabditomorpha</taxon>
        <taxon>Strongyloidea</taxon>
        <taxon>Metastrongylidae</taxon>
        <taxon>Parelaphostrongylus</taxon>
    </lineage>
</organism>
<reference evidence="2" key="1">
    <citation type="submission" date="2021-06" db="EMBL/GenBank/DDBJ databases">
        <title>Parelaphostrongylus tenuis whole genome reference sequence.</title>
        <authorList>
            <person name="Garwood T.J."/>
            <person name="Larsen P.A."/>
            <person name="Fountain-Jones N.M."/>
            <person name="Garbe J.R."/>
            <person name="Macchietto M.G."/>
            <person name="Kania S.A."/>
            <person name="Gerhold R.W."/>
            <person name="Richards J.E."/>
            <person name="Wolf T.M."/>
        </authorList>
    </citation>
    <scope>NUCLEOTIDE SEQUENCE</scope>
    <source>
        <strain evidence="2">MNPRO001-30</strain>
        <tissue evidence="2">Meninges</tissue>
    </source>
</reference>
<proteinExistence type="predicted"/>
<feature type="compositionally biased region" description="Acidic residues" evidence="1">
    <location>
        <begin position="33"/>
        <end position="42"/>
    </location>
</feature>
<keyword evidence="3" id="KW-1185">Reference proteome</keyword>
<feature type="region of interest" description="Disordered" evidence="1">
    <location>
        <begin position="1"/>
        <end position="42"/>
    </location>
</feature>
<sequence length="99" mass="10736">MLQGLVLNADEDTGNESDASMDKNVHIPQGSEDSGDGDDEIDDMRRALLNVDIVVGDWVTNVQPPTIMPFDDPAAAVQHSILIGCLQPDLFCKLLMVDI</sequence>
<name>A0AAD5LYV2_PARTN</name>
<gene>
    <name evidence="2" type="ORF">KIN20_001780</name>
</gene>
<accession>A0AAD5LYV2</accession>
<comment type="caution">
    <text evidence="2">The sequence shown here is derived from an EMBL/GenBank/DDBJ whole genome shotgun (WGS) entry which is preliminary data.</text>
</comment>
<protein>
    <submittedName>
        <fullName evidence="2">Uncharacterized protein</fullName>
    </submittedName>
</protein>
<evidence type="ECO:0000256" key="1">
    <source>
        <dbReference type="SAM" id="MobiDB-lite"/>
    </source>
</evidence>
<dbReference type="AlphaFoldDB" id="A0AAD5LYV2"/>
<evidence type="ECO:0000313" key="2">
    <source>
        <dbReference type="EMBL" id="KAJ1346863.1"/>
    </source>
</evidence>